<keyword evidence="2" id="KW-0004">4Fe-4S</keyword>
<sequence>MNNQPATERSARLSVARTLDQCSVLGPGSRAVIWVQGCPLRCRGCVAAETLPFAPAEQGRPVAELVDWLAALPGIEGVTLSGGEPFAQADALVELLDQLRQRRPELSAMAYSGFRLTALRRGSPGQRALLERLDLLVDGPYVAALHADLRWRGSTNQRIHLLTQRYAKALAEPDTSAGLQLSVGLDGAVSWAGVPAVPGFRAELERRLATGGFELRQDTPDHSPQAVPPTPKGTR</sequence>
<dbReference type="SFLD" id="SFLDG01066">
    <property type="entry name" value="organic_radical-activating_enz"/>
    <property type="match status" value="1"/>
</dbReference>
<evidence type="ECO:0000256" key="1">
    <source>
        <dbReference type="ARBA" id="ARBA00001966"/>
    </source>
</evidence>
<evidence type="ECO:0000256" key="3">
    <source>
        <dbReference type="ARBA" id="ARBA00022691"/>
    </source>
</evidence>
<dbReference type="CDD" id="cd01335">
    <property type="entry name" value="Radical_SAM"/>
    <property type="match status" value="1"/>
</dbReference>
<dbReference type="EC" id="1.97.1.4" evidence="9"/>
<dbReference type="GO" id="GO:0051539">
    <property type="term" value="F:4 iron, 4 sulfur cluster binding"/>
    <property type="evidence" value="ECO:0007669"/>
    <property type="project" value="UniProtKB-KW"/>
</dbReference>
<evidence type="ECO:0000256" key="6">
    <source>
        <dbReference type="ARBA" id="ARBA00023014"/>
    </source>
</evidence>
<dbReference type="RefSeq" id="WP_184943994.1">
    <property type="nucleotide sequence ID" value="NZ_JACHJV010000002.1"/>
</dbReference>
<gene>
    <name evidence="9" type="ORF">FHR34_006655</name>
</gene>
<keyword evidence="6" id="KW-0411">Iron-sulfur</keyword>
<dbReference type="Proteomes" id="UP000540506">
    <property type="component" value="Unassembled WGS sequence"/>
</dbReference>
<dbReference type="PANTHER" id="PTHR30352">
    <property type="entry name" value="PYRUVATE FORMATE-LYASE-ACTIVATING ENZYME"/>
    <property type="match status" value="1"/>
</dbReference>
<evidence type="ECO:0000256" key="4">
    <source>
        <dbReference type="ARBA" id="ARBA00022723"/>
    </source>
</evidence>
<organism evidence="9 10">
    <name type="scientific">Kitasatospora kifunensis</name>
    <name type="common">Streptomyces kifunensis</name>
    <dbReference type="NCBI Taxonomy" id="58351"/>
    <lineage>
        <taxon>Bacteria</taxon>
        <taxon>Bacillati</taxon>
        <taxon>Actinomycetota</taxon>
        <taxon>Actinomycetes</taxon>
        <taxon>Kitasatosporales</taxon>
        <taxon>Streptomycetaceae</taxon>
        <taxon>Kitasatospora</taxon>
    </lineage>
</organism>
<feature type="compositionally biased region" description="Pro residues" evidence="7">
    <location>
        <begin position="226"/>
        <end position="235"/>
    </location>
</feature>
<protein>
    <submittedName>
        <fullName evidence="9">Anaerobic ribonucleoside-triphosphate reductase activating protein</fullName>
        <ecNumber evidence="9">1.97.1.4</ecNumber>
    </submittedName>
</protein>
<evidence type="ECO:0000256" key="5">
    <source>
        <dbReference type="ARBA" id="ARBA00023004"/>
    </source>
</evidence>
<dbReference type="InterPro" id="IPR012837">
    <property type="entry name" value="NrdG"/>
</dbReference>
<accession>A0A7W7R973</accession>
<comment type="cofactor">
    <cofactor evidence="1">
        <name>[4Fe-4S] cluster</name>
        <dbReference type="ChEBI" id="CHEBI:49883"/>
    </cofactor>
</comment>
<dbReference type="SUPFAM" id="SSF102114">
    <property type="entry name" value="Radical SAM enzymes"/>
    <property type="match status" value="1"/>
</dbReference>
<evidence type="ECO:0000256" key="7">
    <source>
        <dbReference type="SAM" id="MobiDB-lite"/>
    </source>
</evidence>
<dbReference type="InterPro" id="IPR013785">
    <property type="entry name" value="Aldolase_TIM"/>
</dbReference>
<feature type="domain" description="Radical SAM core" evidence="8">
    <location>
        <begin position="24"/>
        <end position="235"/>
    </location>
</feature>
<evidence type="ECO:0000313" key="10">
    <source>
        <dbReference type="Proteomes" id="UP000540506"/>
    </source>
</evidence>
<keyword evidence="9" id="KW-0560">Oxidoreductase</keyword>
<evidence type="ECO:0000256" key="2">
    <source>
        <dbReference type="ARBA" id="ARBA00022485"/>
    </source>
</evidence>
<dbReference type="GO" id="GO:0043365">
    <property type="term" value="F:[formate-C-acetyltransferase]-activating enzyme activity"/>
    <property type="evidence" value="ECO:0007669"/>
    <property type="project" value="UniProtKB-EC"/>
</dbReference>
<evidence type="ECO:0000259" key="8">
    <source>
        <dbReference type="PROSITE" id="PS51918"/>
    </source>
</evidence>
<dbReference type="PANTHER" id="PTHR30352:SF2">
    <property type="entry name" value="ANAEROBIC RIBONUCLEOSIDE-TRIPHOSPHATE REDUCTASE-ACTIVATING PROTEIN"/>
    <property type="match status" value="1"/>
</dbReference>
<keyword evidence="10" id="KW-1185">Reference proteome</keyword>
<keyword evidence="5" id="KW-0408">Iron</keyword>
<comment type="caution">
    <text evidence="9">The sequence shown here is derived from an EMBL/GenBank/DDBJ whole genome shotgun (WGS) entry which is preliminary data.</text>
</comment>
<dbReference type="PROSITE" id="PS51918">
    <property type="entry name" value="RADICAL_SAM"/>
    <property type="match status" value="1"/>
</dbReference>
<name>A0A7W7R973_KITKI</name>
<keyword evidence="3" id="KW-0949">S-adenosyl-L-methionine</keyword>
<dbReference type="Pfam" id="PF13353">
    <property type="entry name" value="Fer4_12"/>
    <property type="match status" value="1"/>
</dbReference>
<dbReference type="GO" id="GO:0046872">
    <property type="term" value="F:metal ion binding"/>
    <property type="evidence" value="ECO:0007669"/>
    <property type="project" value="UniProtKB-KW"/>
</dbReference>
<dbReference type="EMBL" id="JACHJV010000002">
    <property type="protein sequence ID" value="MBB4927560.1"/>
    <property type="molecule type" value="Genomic_DNA"/>
</dbReference>
<keyword evidence="4" id="KW-0479">Metal-binding</keyword>
<dbReference type="Gene3D" id="3.20.20.70">
    <property type="entry name" value="Aldolase class I"/>
    <property type="match status" value="1"/>
</dbReference>
<reference evidence="9 10" key="1">
    <citation type="submission" date="2020-08" db="EMBL/GenBank/DDBJ databases">
        <title>Sequencing the genomes of 1000 actinobacteria strains.</title>
        <authorList>
            <person name="Klenk H.-P."/>
        </authorList>
    </citation>
    <scope>NUCLEOTIDE SEQUENCE [LARGE SCALE GENOMIC DNA]</scope>
    <source>
        <strain evidence="9 10">DSM 41654</strain>
    </source>
</reference>
<dbReference type="SFLD" id="SFLDF00299">
    <property type="entry name" value="anaerobic_ribonucleoside-triph"/>
    <property type="match status" value="1"/>
</dbReference>
<dbReference type="AlphaFoldDB" id="A0A7W7R973"/>
<proteinExistence type="predicted"/>
<dbReference type="SFLD" id="SFLDS00029">
    <property type="entry name" value="Radical_SAM"/>
    <property type="match status" value="1"/>
</dbReference>
<dbReference type="InterPro" id="IPR034457">
    <property type="entry name" value="Organic_radical-activating"/>
</dbReference>
<dbReference type="SFLD" id="SFLDG01063">
    <property type="entry name" value="activating_enzymes__group_1"/>
    <property type="match status" value="1"/>
</dbReference>
<evidence type="ECO:0000313" key="9">
    <source>
        <dbReference type="EMBL" id="MBB4927560.1"/>
    </source>
</evidence>
<feature type="region of interest" description="Disordered" evidence="7">
    <location>
        <begin position="211"/>
        <end position="235"/>
    </location>
</feature>
<dbReference type="InterPro" id="IPR058240">
    <property type="entry name" value="rSAM_sf"/>
</dbReference>
<dbReference type="GO" id="GO:0004748">
    <property type="term" value="F:ribonucleoside-diphosphate reductase activity, thioredoxin disulfide as acceptor"/>
    <property type="evidence" value="ECO:0007669"/>
    <property type="project" value="TreeGrafter"/>
</dbReference>
<dbReference type="InterPro" id="IPR007197">
    <property type="entry name" value="rSAM"/>
</dbReference>